<dbReference type="AlphaFoldDB" id="A0A4R4FDT7"/>
<dbReference type="RefSeq" id="WP_132279554.1">
    <property type="nucleotide sequence ID" value="NZ_JAOBST010000094.1"/>
</dbReference>
<accession>A0A4R4FDT7</accession>
<comment type="caution">
    <text evidence="2">The sequence shown here is derived from an EMBL/GenBank/DDBJ whole genome shotgun (WGS) entry which is preliminary data.</text>
</comment>
<evidence type="ECO:0000259" key="1">
    <source>
        <dbReference type="Pfam" id="PF06970"/>
    </source>
</evidence>
<gene>
    <name evidence="2" type="ORF">E1963_14895</name>
</gene>
<feature type="domain" description="Replication initiator A N-terminal" evidence="1">
    <location>
        <begin position="15"/>
        <end position="89"/>
    </location>
</feature>
<dbReference type="Proteomes" id="UP000295710">
    <property type="component" value="Unassembled WGS sequence"/>
</dbReference>
<proteinExistence type="predicted"/>
<protein>
    <submittedName>
        <fullName evidence="2">Replication initiator protein A</fullName>
    </submittedName>
</protein>
<evidence type="ECO:0000313" key="3">
    <source>
        <dbReference type="Proteomes" id="UP000295710"/>
    </source>
</evidence>
<dbReference type="EMBL" id="SMMX01000014">
    <property type="protein sequence ID" value="TDA20893.1"/>
    <property type="molecule type" value="Genomic_DNA"/>
</dbReference>
<dbReference type="InterPro" id="IPR010724">
    <property type="entry name" value="RepA_N"/>
</dbReference>
<organism evidence="2 3">
    <name type="scientific">Extibacter muris</name>
    <dbReference type="NCBI Taxonomy" id="1796622"/>
    <lineage>
        <taxon>Bacteria</taxon>
        <taxon>Bacillati</taxon>
        <taxon>Bacillota</taxon>
        <taxon>Clostridia</taxon>
        <taxon>Lachnospirales</taxon>
        <taxon>Lachnospiraceae</taxon>
        <taxon>Extibacter</taxon>
    </lineage>
</organism>
<reference evidence="2 3" key="1">
    <citation type="journal article" date="2016" name="Nat. Microbiol.">
        <title>The Mouse Intestinal Bacterial Collection (miBC) provides host-specific insight into cultured diversity and functional potential of the gut microbiota.</title>
        <authorList>
            <person name="Lagkouvardos I."/>
            <person name="Pukall R."/>
            <person name="Abt B."/>
            <person name="Foesel B.U."/>
            <person name="Meier-Kolthoff J.P."/>
            <person name="Kumar N."/>
            <person name="Bresciani A."/>
            <person name="Martinez I."/>
            <person name="Just S."/>
            <person name="Ziegler C."/>
            <person name="Brugiroux S."/>
            <person name="Garzetti D."/>
            <person name="Wenning M."/>
            <person name="Bui T.P."/>
            <person name="Wang J."/>
            <person name="Hugenholtz F."/>
            <person name="Plugge C.M."/>
            <person name="Peterson D.A."/>
            <person name="Hornef M.W."/>
            <person name="Baines J.F."/>
            <person name="Smidt H."/>
            <person name="Walter J."/>
            <person name="Kristiansen K."/>
            <person name="Nielsen H.B."/>
            <person name="Haller D."/>
            <person name="Overmann J."/>
            <person name="Stecher B."/>
            <person name="Clavel T."/>
        </authorList>
    </citation>
    <scope>NUCLEOTIDE SEQUENCE [LARGE SCALE GENOMIC DNA]</scope>
    <source>
        <strain evidence="2 3">DSM 28560</strain>
    </source>
</reference>
<dbReference type="Pfam" id="PF06970">
    <property type="entry name" value="RepA_N"/>
    <property type="match status" value="1"/>
</dbReference>
<keyword evidence="3" id="KW-1185">Reference proteome</keyword>
<name>A0A4R4FDT7_9FIRM</name>
<sequence length="122" mass="14187">MDFEYFYGKQSSQYAFYRIPKQLFTEKQFDTLSIGAKLLYGMMVGRMELSQKNGWIDDYGRAYIYFTFDEVKDRFHCANDKAVKLMRELDSDKGIGLIESVRQGLGKPNIIYVKNFVCGSQA</sequence>
<evidence type="ECO:0000313" key="2">
    <source>
        <dbReference type="EMBL" id="TDA20893.1"/>
    </source>
</evidence>